<dbReference type="Pfam" id="PF09485">
    <property type="entry name" value="CRISPR_Cse2"/>
    <property type="match status" value="1"/>
</dbReference>
<evidence type="ECO:0000313" key="1">
    <source>
        <dbReference type="EMBL" id="QKM67004.1"/>
    </source>
</evidence>
<gene>
    <name evidence="1" type="primary">casB</name>
    <name evidence="1" type="ORF">STSU_007305</name>
</gene>
<dbReference type="CDD" id="cd09731">
    <property type="entry name" value="Cse2_I-E"/>
    <property type="match status" value="1"/>
</dbReference>
<sequence length="216" mass="24091">MTSTQPAVTVPKKREERTPERFVAYIVGLCEAPRTRAELRRGLGLPVERCNYLHRYLVPWTHDRDDPAKNMHPATKRAHYAVAALIAARPRVARAPQPLNGAAGDSGESARRVRADLGVSLGQAVSAKVIKPATAESTLHLMSRQSADSVHSTLPSLTRQLLSGGIAVDWSVLLDDLAWWDLRRDRIGSRWLESYFRTAYPENDTETPSTTEENER</sequence>
<protein>
    <submittedName>
        <fullName evidence="1">Type I-E CRISPR-associated protein Cse2/CasB</fullName>
    </submittedName>
</protein>
<accession>I2N801</accession>
<dbReference type="NCBIfam" id="TIGR02548">
    <property type="entry name" value="casB_cse2"/>
    <property type="match status" value="1"/>
</dbReference>
<proteinExistence type="predicted"/>
<dbReference type="Proteomes" id="UP000005940">
    <property type="component" value="Chromosome"/>
</dbReference>
<dbReference type="EMBL" id="CP029159">
    <property type="protein sequence ID" value="QKM67004.1"/>
    <property type="molecule type" value="Genomic_DNA"/>
</dbReference>
<dbReference type="RefSeq" id="WP_006346024.1">
    <property type="nucleotide sequence ID" value="NZ_CP029159.1"/>
</dbReference>
<dbReference type="AlphaFoldDB" id="I2N801"/>
<name>I2N801_STRT9</name>
<dbReference type="Gene3D" id="1.10.520.40">
    <property type="entry name" value="CRISPR-associated protein Cse2"/>
    <property type="match status" value="1"/>
</dbReference>
<evidence type="ECO:0000313" key="2">
    <source>
        <dbReference type="Proteomes" id="UP000005940"/>
    </source>
</evidence>
<organism evidence="1 2">
    <name type="scientific">Streptomyces tsukubensis (strain DSM 42081 / NBRC 108919 / NRRL 18488 / 9993)</name>
    <dbReference type="NCBI Taxonomy" id="1114943"/>
    <lineage>
        <taxon>Bacteria</taxon>
        <taxon>Bacillati</taxon>
        <taxon>Actinomycetota</taxon>
        <taxon>Actinomycetes</taxon>
        <taxon>Kitasatosporales</taxon>
        <taxon>Streptomycetaceae</taxon>
        <taxon>Streptomyces</taxon>
    </lineage>
</organism>
<dbReference type="InterPro" id="IPR013382">
    <property type="entry name" value="CRISPR-assoc_prot_Cse2"/>
</dbReference>
<reference evidence="1 2" key="1">
    <citation type="journal article" date="2012" name="J. Bacteriol.">
        <title>Draft genome of Streptomyces tsukubaensis NRRL 18488, the producer of the clinically important immunosuppressant tacrolimus (FK506).</title>
        <authorList>
            <person name="Barreiro C."/>
            <person name="Prieto C."/>
            <person name="Sola-Landa A."/>
            <person name="Solera E."/>
            <person name="Martinez-Castro M."/>
            <person name="Perez-Redondo R."/>
            <person name="Garcia-Estrada C."/>
            <person name="Aparicio J.F."/>
            <person name="Fernandez-Martinez L.T."/>
            <person name="Santos-Aberturas J."/>
            <person name="Salehi-Najafabadi Z."/>
            <person name="Rodriguez-Garcia A."/>
            <person name="Tauch A."/>
            <person name="Martin J.F."/>
        </authorList>
    </citation>
    <scope>NUCLEOTIDE SEQUENCE [LARGE SCALE GENOMIC DNA]</scope>
    <source>
        <strain evidence="2">DSM 42081 / NBRC 108919 / NRRL 18488 / 9993</strain>
    </source>
</reference>
<keyword evidence="2" id="KW-1185">Reference proteome</keyword>
<dbReference type="InterPro" id="IPR038287">
    <property type="entry name" value="Cse2_sf"/>
</dbReference>